<evidence type="ECO:0000313" key="2">
    <source>
        <dbReference type="Proteomes" id="UP000223976"/>
    </source>
</evidence>
<proteinExistence type="predicted"/>
<dbReference type="EMBL" id="KU726251">
    <property type="protein sequence ID" value="AMR59918.1"/>
    <property type="molecule type" value="Genomic_DNA"/>
</dbReference>
<gene>
    <name evidence="1" type="ORF">SEGD1_271</name>
</gene>
<dbReference type="Proteomes" id="UP000223976">
    <property type="component" value="Segment"/>
</dbReference>
<name>A0A142IIY0_9CAUD</name>
<sequence length="42" mass="4878">MILKDPGGYGCAHAHAYKERVFDPIHRIDLKNNLSDCFKKKF</sequence>
<reference evidence="1 2" key="1">
    <citation type="submission" date="2016-02" db="EMBL/GenBank/DDBJ databases">
        <title>Complete genome sequence of a polyvalent bacteriophage, SEGD1, simultaneously inhibiting both Salmonella enterica and Escherichia coli O157:H7.</title>
        <authorList>
            <person name="Fan J."/>
            <person name="Ma J."/>
        </authorList>
    </citation>
    <scope>NUCLEOTIDE SEQUENCE [LARGE SCALE GENOMIC DNA]</scope>
</reference>
<protein>
    <submittedName>
        <fullName evidence="1">Uncharacterized protein</fullName>
    </submittedName>
</protein>
<organism evidence="1 2">
    <name type="scientific">Enterobacteria phage SEGD1</name>
    <dbReference type="NCBI Taxonomy" id="1805456"/>
    <lineage>
        <taxon>Viruses</taxon>
        <taxon>Duplodnaviria</taxon>
        <taxon>Heunggongvirae</taxon>
        <taxon>Uroviricota</taxon>
        <taxon>Caudoviricetes</taxon>
        <taxon>Chimalliviridae</taxon>
        <taxon>Seoulvirus</taxon>
        <taxon>Seoulvirus SPN3US</taxon>
    </lineage>
</organism>
<evidence type="ECO:0000313" key="1">
    <source>
        <dbReference type="EMBL" id="AMR59918.1"/>
    </source>
</evidence>
<accession>A0A142IIY0</accession>